<gene>
    <name evidence="1" type="ORF">METZ01_LOCUS277998</name>
</gene>
<dbReference type="EMBL" id="UINC01081365">
    <property type="protein sequence ID" value="SVC25144.1"/>
    <property type="molecule type" value="Genomic_DNA"/>
</dbReference>
<accession>A0A382KJN5</accession>
<proteinExistence type="predicted"/>
<evidence type="ECO:0000313" key="1">
    <source>
        <dbReference type="EMBL" id="SVC25144.1"/>
    </source>
</evidence>
<sequence>MIYMETIEVHLSPEEVRAIGSALAKHVEFSAFKAWSRFGITRALLSKVATAAAAGHGIDDDLAAALADPDWGARLDWPEAEREWAS</sequence>
<dbReference type="AlphaFoldDB" id="A0A382KJN5"/>
<reference evidence="1" key="1">
    <citation type="submission" date="2018-05" db="EMBL/GenBank/DDBJ databases">
        <authorList>
            <person name="Lanie J.A."/>
            <person name="Ng W.-L."/>
            <person name="Kazmierczak K.M."/>
            <person name="Andrzejewski T.M."/>
            <person name="Davidsen T.M."/>
            <person name="Wayne K.J."/>
            <person name="Tettelin H."/>
            <person name="Glass J.I."/>
            <person name="Rusch D."/>
            <person name="Podicherti R."/>
            <person name="Tsui H.-C.T."/>
            <person name="Winkler M.E."/>
        </authorList>
    </citation>
    <scope>NUCLEOTIDE SEQUENCE</scope>
</reference>
<protein>
    <submittedName>
        <fullName evidence="1">Uncharacterized protein</fullName>
    </submittedName>
</protein>
<name>A0A382KJN5_9ZZZZ</name>
<organism evidence="1">
    <name type="scientific">marine metagenome</name>
    <dbReference type="NCBI Taxonomy" id="408172"/>
    <lineage>
        <taxon>unclassified sequences</taxon>
        <taxon>metagenomes</taxon>
        <taxon>ecological metagenomes</taxon>
    </lineage>
</organism>